<keyword evidence="1" id="KW-0472">Membrane</keyword>
<sequence length="157" mass="17090">MNDIAARLPQAEPDPARIRCSDADRERVSARLRDAAGEGRLTMEELDERLSAVYDAKHHDELTPLTADLPRNEQARTGWRRIIALLRAQLITELMILRGRVPGASRFRRLIVAATLLLMVLFLIGSVAGALHGFGGEGFEHHGGLEHGGGLEGPGGD</sequence>
<evidence type="ECO:0000259" key="2">
    <source>
        <dbReference type="Pfam" id="PF08044"/>
    </source>
</evidence>
<protein>
    <submittedName>
        <fullName evidence="3">DUF1707 domain-containing protein</fullName>
    </submittedName>
</protein>
<name>A0ABS1W0G2_9ACTN</name>
<evidence type="ECO:0000313" key="3">
    <source>
        <dbReference type="EMBL" id="MBL7260200.1"/>
    </source>
</evidence>
<feature type="domain" description="DUF1707" evidence="2">
    <location>
        <begin position="18"/>
        <end position="70"/>
    </location>
</feature>
<proteinExistence type="predicted"/>
<feature type="transmembrane region" description="Helical" evidence="1">
    <location>
        <begin position="110"/>
        <end position="131"/>
    </location>
</feature>
<organism evidence="3 4">
    <name type="scientific">Paractinoplanes lichenicola</name>
    <dbReference type="NCBI Taxonomy" id="2802976"/>
    <lineage>
        <taxon>Bacteria</taxon>
        <taxon>Bacillati</taxon>
        <taxon>Actinomycetota</taxon>
        <taxon>Actinomycetes</taxon>
        <taxon>Micromonosporales</taxon>
        <taxon>Micromonosporaceae</taxon>
        <taxon>Paractinoplanes</taxon>
    </lineage>
</organism>
<dbReference type="PANTHER" id="PTHR40763">
    <property type="entry name" value="MEMBRANE PROTEIN-RELATED"/>
    <property type="match status" value="1"/>
</dbReference>
<dbReference type="Pfam" id="PF08044">
    <property type="entry name" value="DUF1707"/>
    <property type="match status" value="1"/>
</dbReference>
<evidence type="ECO:0000313" key="4">
    <source>
        <dbReference type="Proteomes" id="UP000598996"/>
    </source>
</evidence>
<keyword evidence="1" id="KW-1133">Transmembrane helix</keyword>
<dbReference type="PANTHER" id="PTHR40763:SF4">
    <property type="entry name" value="DUF1707 DOMAIN-CONTAINING PROTEIN"/>
    <property type="match status" value="1"/>
</dbReference>
<gene>
    <name evidence="3" type="ORF">JKJ07_38465</name>
</gene>
<dbReference type="RefSeq" id="WP_202996901.1">
    <property type="nucleotide sequence ID" value="NZ_JAENHO010000013.1"/>
</dbReference>
<keyword evidence="4" id="KW-1185">Reference proteome</keyword>
<reference evidence="3 4" key="1">
    <citation type="submission" date="2021-01" db="EMBL/GenBank/DDBJ databases">
        <title>Actinoplanes sp. nov. LDG1-01 isolated from lichen.</title>
        <authorList>
            <person name="Saeng-In P."/>
            <person name="Phongsopitanun W."/>
            <person name="Kanchanasin P."/>
            <person name="Yuki M."/>
            <person name="Kudo T."/>
            <person name="Ohkuma M."/>
            <person name="Tanasupawat S."/>
        </authorList>
    </citation>
    <scope>NUCLEOTIDE SEQUENCE [LARGE SCALE GENOMIC DNA]</scope>
    <source>
        <strain evidence="3 4">LDG1-01</strain>
    </source>
</reference>
<comment type="caution">
    <text evidence="3">The sequence shown here is derived from an EMBL/GenBank/DDBJ whole genome shotgun (WGS) entry which is preliminary data.</text>
</comment>
<dbReference type="Proteomes" id="UP000598996">
    <property type="component" value="Unassembled WGS sequence"/>
</dbReference>
<dbReference type="InterPro" id="IPR012551">
    <property type="entry name" value="DUF1707_SHOCT-like"/>
</dbReference>
<dbReference type="EMBL" id="JAENHO010000013">
    <property type="protein sequence ID" value="MBL7260200.1"/>
    <property type="molecule type" value="Genomic_DNA"/>
</dbReference>
<keyword evidence="1" id="KW-0812">Transmembrane</keyword>
<evidence type="ECO:0000256" key="1">
    <source>
        <dbReference type="SAM" id="Phobius"/>
    </source>
</evidence>
<accession>A0ABS1W0G2</accession>